<dbReference type="AlphaFoldDB" id="A0A834LDE3"/>
<dbReference type="InterPro" id="IPR036691">
    <property type="entry name" value="Endo/exonu/phosph_ase_sf"/>
</dbReference>
<evidence type="ECO:0000313" key="3">
    <source>
        <dbReference type="EMBL" id="KAF7129888.1"/>
    </source>
</evidence>
<accession>A0A834LDE3</accession>
<feature type="domain" description="Reverse transcriptase" evidence="1">
    <location>
        <begin position="478"/>
        <end position="579"/>
    </location>
</feature>
<name>A0A834LDE3_RHOSS</name>
<protein>
    <recommendedName>
        <fullName evidence="5">Reverse transcriptase domain-containing protein</fullName>
    </recommendedName>
</protein>
<evidence type="ECO:0008006" key="5">
    <source>
        <dbReference type="Google" id="ProtNLM"/>
    </source>
</evidence>
<reference evidence="3" key="1">
    <citation type="submission" date="2019-11" db="EMBL/GenBank/DDBJ databases">
        <authorList>
            <person name="Liu Y."/>
            <person name="Hou J."/>
            <person name="Li T.-Q."/>
            <person name="Guan C.-H."/>
            <person name="Wu X."/>
            <person name="Wu H.-Z."/>
            <person name="Ling F."/>
            <person name="Zhang R."/>
            <person name="Shi X.-G."/>
            <person name="Ren J.-P."/>
            <person name="Chen E.-F."/>
            <person name="Sun J.-M."/>
        </authorList>
    </citation>
    <scope>NUCLEOTIDE SEQUENCE</scope>
    <source>
        <strain evidence="3">Adult_tree_wgs_1</strain>
        <tissue evidence="3">Leaves</tissue>
    </source>
</reference>
<dbReference type="PANTHER" id="PTHR35218">
    <property type="entry name" value="RNASE H DOMAIN-CONTAINING PROTEIN"/>
    <property type="match status" value="1"/>
</dbReference>
<dbReference type="InterPro" id="IPR000477">
    <property type="entry name" value="RT_dom"/>
</dbReference>
<feature type="domain" description="Endonuclease/exonuclease/phosphatase" evidence="2">
    <location>
        <begin position="5"/>
        <end position="210"/>
    </location>
</feature>
<dbReference type="Pfam" id="PF00078">
    <property type="entry name" value="RVT_1"/>
    <property type="match status" value="1"/>
</dbReference>
<dbReference type="InterPro" id="IPR005135">
    <property type="entry name" value="Endo/exonuclease/phosphatase"/>
</dbReference>
<keyword evidence="4" id="KW-1185">Reference proteome</keyword>
<proteinExistence type="predicted"/>
<dbReference type="Gene3D" id="3.60.10.10">
    <property type="entry name" value="Endonuclease/exonuclease/phosphatase"/>
    <property type="match status" value="1"/>
</dbReference>
<evidence type="ECO:0000259" key="1">
    <source>
        <dbReference type="Pfam" id="PF00078"/>
    </source>
</evidence>
<dbReference type="OrthoDB" id="851867at2759"/>
<gene>
    <name evidence="3" type="ORF">RHSIM_Rhsim10G0112100</name>
</gene>
<organism evidence="3 4">
    <name type="scientific">Rhododendron simsii</name>
    <name type="common">Sims's rhododendron</name>
    <dbReference type="NCBI Taxonomy" id="118357"/>
    <lineage>
        <taxon>Eukaryota</taxon>
        <taxon>Viridiplantae</taxon>
        <taxon>Streptophyta</taxon>
        <taxon>Embryophyta</taxon>
        <taxon>Tracheophyta</taxon>
        <taxon>Spermatophyta</taxon>
        <taxon>Magnoliopsida</taxon>
        <taxon>eudicotyledons</taxon>
        <taxon>Gunneridae</taxon>
        <taxon>Pentapetalae</taxon>
        <taxon>asterids</taxon>
        <taxon>Ericales</taxon>
        <taxon>Ericaceae</taxon>
        <taxon>Ericoideae</taxon>
        <taxon>Rhodoreae</taxon>
        <taxon>Rhododendron</taxon>
    </lineage>
</organism>
<evidence type="ECO:0000313" key="4">
    <source>
        <dbReference type="Proteomes" id="UP000626092"/>
    </source>
</evidence>
<dbReference type="GO" id="GO:0003824">
    <property type="term" value="F:catalytic activity"/>
    <property type="evidence" value="ECO:0007669"/>
    <property type="project" value="InterPro"/>
</dbReference>
<dbReference type="PANTHER" id="PTHR35218:SF9">
    <property type="entry name" value="ENDONUCLEASE_EXONUCLEASE_PHOSPHATASE DOMAIN-CONTAINING PROTEIN"/>
    <property type="match status" value="1"/>
</dbReference>
<dbReference type="Proteomes" id="UP000626092">
    <property type="component" value="Unassembled WGS sequence"/>
</dbReference>
<comment type="caution">
    <text evidence="3">The sequence shown here is derived from an EMBL/GenBank/DDBJ whole genome shotgun (WGS) entry which is preliminary data.</text>
</comment>
<evidence type="ECO:0000259" key="2">
    <source>
        <dbReference type="Pfam" id="PF03372"/>
    </source>
</evidence>
<dbReference type="SUPFAM" id="SSF56219">
    <property type="entry name" value="DNase I-like"/>
    <property type="match status" value="1"/>
</dbReference>
<dbReference type="EMBL" id="WJXA01000010">
    <property type="protein sequence ID" value="KAF7129888.1"/>
    <property type="molecule type" value="Genomic_DNA"/>
</dbReference>
<dbReference type="Pfam" id="PF03372">
    <property type="entry name" value="Exo_endo_phos"/>
    <property type="match status" value="1"/>
</dbReference>
<sequence length="606" mass="70249">MLILAWNCQGIGRTLTSQALGDLVRKNRPSIVFLMETKNNKIKLETIRRNLKFDSSTYVEPEGLSGGLALWWNKEVELDVELATKNFMHVIVSDKSVSSCWATTFIYGCPTRAGRALVWEDIRRIARSERLPWLCMGDFNQVLRGEDKMGGVMPSQNQISSFHEMISECGLIDLEFKGPKFTWRNNRSADSLIMERIDMAFTNAQWRELNDQAMVFVEAAVGFESLWVTDEECKEVVSTAWSQACEGTVMNRVCKKLRRCKEELKDWSRQKFGNLRIRIATTKEKLLEVQKRLEYGFNTDIMALERTLIKQLEDLWQKDAMYWHQRSRIKWLQMGDKNSRFFHLSTIQQGQRNQIMRLKDRDGVWRKGNKEIAGLVKLHFKELYQGPPARDFADVISLVDSIVSTKCNANLVKEISREEVKNVVLQMGALKAPGSNGFPGLLYQTYWDTIGDDVFNAVRSFFQDGVMPAEMNQTNVTLILRFLIRRLQPYMNEIITEHQSAFIPGRQIQDNIIVAHKVFHFLRNKKVGSKASLAVKLDLNKAYDRVCWDFLFQVMEKMGFEGKWIAWVKQCVCVFNPYEEGSPKQVYWWYSNEEEMPYAVTLVVCG</sequence>